<dbReference type="Gene3D" id="2.120.10.80">
    <property type="entry name" value="Kelch-type beta propeller"/>
    <property type="match status" value="1"/>
</dbReference>
<evidence type="ECO:0000313" key="5">
    <source>
        <dbReference type="Proteomes" id="UP000780801"/>
    </source>
</evidence>
<feature type="non-terminal residue" evidence="4">
    <location>
        <position position="1"/>
    </location>
</feature>
<keyword evidence="5" id="KW-1185">Reference proteome</keyword>
<feature type="region of interest" description="Disordered" evidence="3">
    <location>
        <begin position="131"/>
        <end position="153"/>
    </location>
</feature>
<evidence type="ECO:0000256" key="2">
    <source>
        <dbReference type="ARBA" id="ARBA00022737"/>
    </source>
</evidence>
<reference evidence="4" key="1">
    <citation type="journal article" date="2020" name="Fungal Divers.">
        <title>Resolving the Mortierellaceae phylogeny through synthesis of multi-gene phylogenetics and phylogenomics.</title>
        <authorList>
            <person name="Vandepol N."/>
            <person name="Liber J."/>
            <person name="Desiro A."/>
            <person name="Na H."/>
            <person name="Kennedy M."/>
            <person name="Barry K."/>
            <person name="Grigoriev I.V."/>
            <person name="Miller A.N."/>
            <person name="O'Donnell K."/>
            <person name="Stajich J.E."/>
            <person name="Bonito G."/>
        </authorList>
    </citation>
    <scope>NUCLEOTIDE SEQUENCE</scope>
    <source>
        <strain evidence="4">KOD1015</strain>
    </source>
</reference>
<dbReference type="InterPro" id="IPR015915">
    <property type="entry name" value="Kelch-typ_b-propeller"/>
</dbReference>
<dbReference type="PANTHER" id="PTHR46093">
    <property type="entry name" value="ACYL-COA-BINDING DOMAIN-CONTAINING PROTEIN 5"/>
    <property type="match status" value="1"/>
</dbReference>
<protein>
    <recommendedName>
        <fullName evidence="6">Kelch motif-containing protein</fullName>
    </recommendedName>
</protein>
<dbReference type="SUPFAM" id="SSF117281">
    <property type="entry name" value="Kelch motif"/>
    <property type="match status" value="1"/>
</dbReference>
<keyword evidence="2" id="KW-0677">Repeat</keyword>
<sequence>DNLQKRYQYFRTWDQTNGWTETKTKGTRPFDRNYGCITQAYNGTKLILFGGIIPGKYLDDIYIFDIATATWTQGKGVGAKNARYGAVGAVTNDLFVAWGGRNRDGEVTSNLVLIYNMKTNVWQKRYTPFRSPKSKGLGTSAHLPSTQASKSRL</sequence>
<comment type="caution">
    <text evidence="4">The sequence shown here is derived from an EMBL/GenBank/DDBJ whole genome shotgun (WGS) entry which is preliminary data.</text>
</comment>
<dbReference type="Proteomes" id="UP000780801">
    <property type="component" value="Unassembled WGS sequence"/>
</dbReference>
<gene>
    <name evidence="4" type="ORF">BGW38_004033</name>
</gene>
<evidence type="ECO:0000256" key="1">
    <source>
        <dbReference type="ARBA" id="ARBA00022441"/>
    </source>
</evidence>
<organism evidence="4 5">
    <name type="scientific">Lunasporangiospora selenospora</name>
    <dbReference type="NCBI Taxonomy" id="979761"/>
    <lineage>
        <taxon>Eukaryota</taxon>
        <taxon>Fungi</taxon>
        <taxon>Fungi incertae sedis</taxon>
        <taxon>Mucoromycota</taxon>
        <taxon>Mortierellomycotina</taxon>
        <taxon>Mortierellomycetes</taxon>
        <taxon>Mortierellales</taxon>
        <taxon>Mortierellaceae</taxon>
        <taxon>Lunasporangiospora</taxon>
    </lineage>
</organism>
<evidence type="ECO:0000256" key="3">
    <source>
        <dbReference type="SAM" id="MobiDB-lite"/>
    </source>
</evidence>
<evidence type="ECO:0008006" key="6">
    <source>
        <dbReference type="Google" id="ProtNLM"/>
    </source>
</evidence>
<keyword evidence="1" id="KW-0880">Kelch repeat</keyword>
<evidence type="ECO:0000313" key="4">
    <source>
        <dbReference type="EMBL" id="KAF9579634.1"/>
    </source>
</evidence>
<feature type="compositionally biased region" description="Polar residues" evidence="3">
    <location>
        <begin position="142"/>
        <end position="153"/>
    </location>
</feature>
<dbReference type="OrthoDB" id="432528at2759"/>
<dbReference type="Pfam" id="PF24681">
    <property type="entry name" value="Kelch_KLHDC2_KLHL20_DRC7"/>
    <property type="match status" value="1"/>
</dbReference>
<accession>A0A9P6FQQ5</accession>
<dbReference type="PANTHER" id="PTHR46093:SF18">
    <property type="entry name" value="FIBRONECTIN TYPE-III DOMAIN-CONTAINING PROTEIN"/>
    <property type="match status" value="1"/>
</dbReference>
<proteinExistence type="predicted"/>
<name>A0A9P6FQQ5_9FUNG</name>
<dbReference type="EMBL" id="JAABOA010002618">
    <property type="protein sequence ID" value="KAF9579634.1"/>
    <property type="molecule type" value="Genomic_DNA"/>
</dbReference>
<dbReference type="AlphaFoldDB" id="A0A9P6FQQ5"/>